<dbReference type="SUPFAM" id="SSF51338">
    <property type="entry name" value="Composite domain of metallo-dependent hydrolases"/>
    <property type="match status" value="1"/>
</dbReference>
<dbReference type="InterPro" id="IPR032466">
    <property type="entry name" value="Metal_Hydrolase"/>
</dbReference>
<comment type="caution">
    <text evidence="3">The sequence shown here is derived from an EMBL/GenBank/DDBJ whole genome shotgun (WGS) entry which is preliminary data.</text>
</comment>
<dbReference type="CDD" id="cd01298">
    <property type="entry name" value="ATZ_TRZ_like"/>
    <property type="match status" value="1"/>
</dbReference>
<proteinExistence type="predicted"/>
<feature type="domain" description="Amidohydrolase-related" evidence="2">
    <location>
        <begin position="56"/>
        <end position="397"/>
    </location>
</feature>
<evidence type="ECO:0000313" key="4">
    <source>
        <dbReference type="Proteomes" id="UP001519332"/>
    </source>
</evidence>
<keyword evidence="4" id="KW-1185">Reference proteome</keyword>
<dbReference type="Proteomes" id="UP001519332">
    <property type="component" value="Unassembled WGS sequence"/>
</dbReference>
<gene>
    <name evidence="3" type="ORF">JOF56_003352</name>
</gene>
<name>A0ABS4TEX2_9PSEU</name>
<dbReference type="Pfam" id="PF01979">
    <property type="entry name" value="Amidohydro_1"/>
    <property type="match status" value="1"/>
</dbReference>
<dbReference type="GO" id="GO:0016787">
    <property type="term" value="F:hydrolase activity"/>
    <property type="evidence" value="ECO:0007669"/>
    <property type="project" value="UniProtKB-KW"/>
</dbReference>
<protein>
    <submittedName>
        <fullName evidence="3">Cytosine/adenosine deaminase-related metal-dependent hydrolase</fullName>
    </submittedName>
</protein>
<dbReference type="RefSeq" id="WP_209638781.1">
    <property type="nucleotide sequence ID" value="NZ_JAGINW010000001.1"/>
</dbReference>
<accession>A0ABS4TEX2</accession>
<evidence type="ECO:0000256" key="1">
    <source>
        <dbReference type="ARBA" id="ARBA00022801"/>
    </source>
</evidence>
<dbReference type="NCBIfam" id="NF006055">
    <property type="entry name" value="PRK08203.1"/>
    <property type="match status" value="1"/>
</dbReference>
<dbReference type="PANTHER" id="PTHR43794:SF11">
    <property type="entry name" value="AMIDOHYDROLASE-RELATED DOMAIN-CONTAINING PROTEIN"/>
    <property type="match status" value="1"/>
</dbReference>
<dbReference type="InterPro" id="IPR011059">
    <property type="entry name" value="Metal-dep_hydrolase_composite"/>
</dbReference>
<organism evidence="3 4">
    <name type="scientific">Kibdelosporangium banguiense</name>
    <dbReference type="NCBI Taxonomy" id="1365924"/>
    <lineage>
        <taxon>Bacteria</taxon>
        <taxon>Bacillati</taxon>
        <taxon>Actinomycetota</taxon>
        <taxon>Actinomycetes</taxon>
        <taxon>Pseudonocardiales</taxon>
        <taxon>Pseudonocardiaceae</taxon>
        <taxon>Kibdelosporangium</taxon>
    </lineage>
</organism>
<evidence type="ECO:0000313" key="3">
    <source>
        <dbReference type="EMBL" id="MBP2322967.1"/>
    </source>
</evidence>
<keyword evidence="1 3" id="KW-0378">Hydrolase</keyword>
<sequence>MDTLITGAYVATIDGQGTEFADGYVAVVDGRIAAVGSGAAPAEYSGLRRVDGAGCLVTPGLVNTHHHLYQWGTRGYAQQEDLFGWLVALYPVWAGINAEIVSATSAAGLGMLALSGCTAAADHHYVFPRDGGDVFEALIDAGRRIGIRLHAIRGSMDRGESKGGLPPDSIVEETDEALAETERAIGKYHDSSAGAKIQVAVGPCSPFSASTELMREAAGLARRHGVRLHTHLAETQDEEEQCLREFGKTPVAYAEDLGWLGSDVWLAHGVHLHDDEIALMGRTGTGIAHCPSSNARLGSGMAPVRALLDVNAPVGLGVDGVASNESGGLAEELRQALFTARQRGGAKALTVRQALWVGTMGGARCLGRAADIGSIEPGKLADLAIWRVDTIAHAGIVDPVAALVLGRVPPLEMLLVGGEPVVGNDRLLTADEPTLARDLAKACQALRN</sequence>
<dbReference type="InterPro" id="IPR050287">
    <property type="entry name" value="MTA/SAH_deaminase"/>
</dbReference>
<dbReference type="Gene3D" id="2.30.40.10">
    <property type="entry name" value="Urease, subunit C, domain 1"/>
    <property type="match status" value="1"/>
</dbReference>
<dbReference type="Gene3D" id="3.20.20.140">
    <property type="entry name" value="Metal-dependent hydrolases"/>
    <property type="match status" value="1"/>
</dbReference>
<dbReference type="InterPro" id="IPR006680">
    <property type="entry name" value="Amidohydro-rel"/>
</dbReference>
<reference evidence="3 4" key="1">
    <citation type="submission" date="2021-03" db="EMBL/GenBank/DDBJ databases">
        <title>Sequencing the genomes of 1000 actinobacteria strains.</title>
        <authorList>
            <person name="Klenk H.-P."/>
        </authorList>
    </citation>
    <scope>NUCLEOTIDE SEQUENCE [LARGE SCALE GENOMIC DNA]</scope>
    <source>
        <strain evidence="3 4">DSM 46670</strain>
    </source>
</reference>
<dbReference type="SUPFAM" id="SSF51556">
    <property type="entry name" value="Metallo-dependent hydrolases"/>
    <property type="match status" value="1"/>
</dbReference>
<dbReference type="PANTHER" id="PTHR43794">
    <property type="entry name" value="AMINOHYDROLASE SSNA-RELATED"/>
    <property type="match status" value="1"/>
</dbReference>
<evidence type="ECO:0000259" key="2">
    <source>
        <dbReference type="Pfam" id="PF01979"/>
    </source>
</evidence>
<dbReference type="EMBL" id="JAGINW010000001">
    <property type="protein sequence ID" value="MBP2322967.1"/>
    <property type="molecule type" value="Genomic_DNA"/>
</dbReference>